<feature type="compositionally biased region" description="Acidic residues" evidence="1">
    <location>
        <begin position="217"/>
        <end position="229"/>
    </location>
</feature>
<dbReference type="AlphaFoldDB" id="A0A8W8I485"/>
<accession>A0A8W8I485</accession>
<name>A0A8W8I485_MAGGI</name>
<sequence length="229" mass="24883">MAHPTRFLALAVLTVAAIISLLLPHTSGKSTAEETDDTVSTSIDLEALYDAERTPGRDRRDADHDAILRSSSSDEIAERKKRGFRLRRRSRRSGSRNRNRSSRSRRKGSIGGALTGIGSGLDVASSAMDLANTVQANNADYERDSAEDIERKKRRFRLRRRSRKSGSKNRNRSSRSRRKGSIGSGVGDALTGVASGLDFAGSAMGLANTMQANNADNENDSADETDVTE</sequence>
<feature type="signal peptide" evidence="2">
    <location>
        <begin position="1"/>
        <end position="28"/>
    </location>
</feature>
<feature type="compositionally biased region" description="Basic residues" evidence="1">
    <location>
        <begin position="152"/>
        <end position="180"/>
    </location>
</feature>
<reference evidence="3" key="1">
    <citation type="submission" date="2022-08" db="UniProtKB">
        <authorList>
            <consortium name="EnsemblMetazoa"/>
        </authorList>
    </citation>
    <scope>IDENTIFICATION</scope>
    <source>
        <strain evidence="3">05x7-T-G4-1.051#20</strain>
    </source>
</reference>
<dbReference type="EnsemblMetazoa" id="G12504.1">
    <property type="protein sequence ID" value="G12504.1:cds"/>
    <property type="gene ID" value="G12504"/>
</dbReference>
<dbReference type="Proteomes" id="UP000005408">
    <property type="component" value="Unassembled WGS sequence"/>
</dbReference>
<feature type="chain" id="PRO_5036499499" evidence="2">
    <location>
        <begin position="29"/>
        <end position="229"/>
    </location>
</feature>
<feature type="region of interest" description="Disordered" evidence="1">
    <location>
        <begin position="210"/>
        <end position="229"/>
    </location>
</feature>
<keyword evidence="2" id="KW-0732">Signal</keyword>
<organism evidence="3 4">
    <name type="scientific">Magallana gigas</name>
    <name type="common">Pacific oyster</name>
    <name type="synonym">Crassostrea gigas</name>
    <dbReference type="NCBI Taxonomy" id="29159"/>
    <lineage>
        <taxon>Eukaryota</taxon>
        <taxon>Metazoa</taxon>
        <taxon>Spiralia</taxon>
        <taxon>Lophotrochozoa</taxon>
        <taxon>Mollusca</taxon>
        <taxon>Bivalvia</taxon>
        <taxon>Autobranchia</taxon>
        <taxon>Pteriomorphia</taxon>
        <taxon>Ostreida</taxon>
        <taxon>Ostreoidea</taxon>
        <taxon>Ostreidae</taxon>
        <taxon>Magallana</taxon>
    </lineage>
</organism>
<protein>
    <submittedName>
        <fullName evidence="3">Uncharacterized protein</fullName>
    </submittedName>
</protein>
<feature type="region of interest" description="Disordered" evidence="1">
    <location>
        <begin position="71"/>
        <end position="114"/>
    </location>
</feature>
<proteinExistence type="predicted"/>
<evidence type="ECO:0000256" key="2">
    <source>
        <dbReference type="SAM" id="SignalP"/>
    </source>
</evidence>
<evidence type="ECO:0000256" key="1">
    <source>
        <dbReference type="SAM" id="MobiDB-lite"/>
    </source>
</evidence>
<keyword evidence="4" id="KW-1185">Reference proteome</keyword>
<feature type="compositionally biased region" description="Basic residues" evidence="1">
    <location>
        <begin position="79"/>
        <end position="108"/>
    </location>
</feature>
<evidence type="ECO:0000313" key="4">
    <source>
        <dbReference type="Proteomes" id="UP000005408"/>
    </source>
</evidence>
<evidence type="ECO:0000313" key="3">
    <source>
        <dbReference type="EnsemblMetazoa" id="G12504.1:cds"/>
    </source>
</evidence>
<feature type="region of interest" description="Disordered" evidence="1">
    <location>
        <begin position="143"/>
        <end position="187"/>
    </location>
</feature>